<dbReference type="PROSITE" id="PS00630">
    <property type="entry name" value="IMP_2"/>
    <property type="match status" value="1"/>
</dbReference>
<keyword evidence="2" id="KW-0479">Metal-binding</keyword>
<dbReference type="RefSeq" id="WP_341370857.1">
    <property type="nucleotide sequence ID" value="NZ_JBBPCO010000007.1"/>
</dbReference>
<dbReference type="PANTHER" id="PTHR20854">
    <property type="entry name" value="INOSITOL MONOPHOSPHATASE"/>
    <property type="match status" value="1"/>
</dbReference>
<dbReference type="Proteomes" id="UP001446205">
    <property type="component" value="Unassembled WGS sequence"/>
</dbReference>
<protein>
    <submittedName>
        <fullName evidence="4">Inositol monophosphatase family protein</fullName>
    </submittedName>
</protein>
<gene>
    <name evidence="4" type="ORF">WOB96_08455</name>
</gene>
<dbReference type="SUPFAM" id="SSF56655">
    <property type="entry name" value="Carbohydrate phosphatase"/>
    <property type="match status" value="1"/>
</dbReference>
<accession>A0ABU9D8F5</accession>
<evidence type="ECO:0000256" key="2">
    <source>
        <dbReference type="ARBA" id="ARBA00022723"/>
    </source>
</evidence>
<dbReference type="Gene3D" id="3.40.190.80">
    <property type="match status" value="1"/>
</dbReference>
<dbReference type="InterPro" id="IPR020550">
    <property type="entry name" value="Inositol_monophosphatase_CS"/>
</dbReference>
<keyword evidence="3" id="KW-0460">Magnesium</keyword>
<dbReference type="PANTHER" id="PTHR20854:SF4">
    <property type="entry name" value="INOSITOL-1-MONOPHOSPHATASE-RELATED"/>
    <property type="match status" value="1"/>
</dbReference>
<evidence type="ECO:0000313" key="4">
    <source>
        <dbReference type="EMBL" id="MEK8089800.1"/>
    </source>
</evidence>
<comment type="caution">
    <text evidence="4">The sequence shown here is derived from an EMBL/GenBank/DDBJ whole genome shotgun (WGS) entry which is preliminary data.</text>
</comment>
<dbReference type="Gene3D" id="3.30.540.10">
    <property type="entry name" value="Fructose-1,6-Bisphosphatase, subunit A, domain 1"/>
    <property type="match status" value="1"/>
</dbReference>
<organism evidence="4 5">
    <name type="scientific">Thermithiobacillus plumbiphilus</name>
    <dbReference type="NCBI Taxonomy" id="1729899"/>
    <lineage>
        <taxon>Bacteria</taxon>
        <taxon>Pseudomonadati</taxon>
        <taxon>Pseudomonadota</taxon>
        <taxon>Acidithiobacillia</taxon>
        <taxon>Acidithiobacillales</taxon>
        <taxon>Thermithiobacillaceae</taxon>
        <taxon>Thermithiobacillus</taxon>
    </lineage>
</organism>
<name>A0ABU9D8F5_9PROT</name>
<dbReference type="PRINTS" id="PR00377">
    <property type="entry name" value="IMPHPHTASES"/>
</dbReference>
<evidence type="ECO:0000256" key="1">
    <source>
        <dbReference type="ARBA" id="ARBA00009759"/>
    </source>
</evidence>
<evidence type="ECO:0000256" key="3">
    <source>
        <dbReference type="ARBA" id="ARBA00022842"/>
    </source>
</evidence>
<proteinExistence type="inferred from homology"/>
<keyword evidence="5" id="KW-1185">Reference proteome</keyword>
<dbReference type="Pfam" id="PF00459">
    <property type="entry name" value="Inositol_P"/>
    <property type="match status" value="1"/>
</dbReference>
<dbReference type="CDD" id="cd01637">
    <property type="entry name" value="IMPase_like"/>
    <property type="match status" value="1"/>
</dbReference>
<evidence type="ECO:0000313" key="5">
    <source>
        <dbReference type="Proteomes" id="UP001446205"/>
    </source>
</evidence>
<dbReference type="EMBL" id="JBBPCO010000007">
    <property type="protein sequence ID" value="MEK8089800.1"/>
    <property type="molecule type" value="Genomic_DNA"/>
</dbReference>
<dbReference type="InterPro" id="IPR000760">
    <property type="entry name" value="Inositol_monophosphatase-like"/>
</dbReference>
<comment type="similarity">
    <text evidence="1">Belongs to the inositol monophosphatase superfamily.</text>
</comment>
<reference evidence="4 5" key="1">
    <citation type="submission" date="2024-04" db="EMBL/GenBank/DDBJ databases">
        <authorList>
            <person name="Abashina T."/>
            <person name="Shaikin A."/>
        </authorList>
    </citation>
    <scope>NUCLEOTIDE SEQUENCE [LARGE SCALE GENOMIC DNA]</scope>
    <source>
        <strain evidence="4 5">AAFK</strain>
    </source>
</reference>
<sequence length="266" mass="29420">MIATLPDPAFVAGLLRQAASGCVMPYYSETRSSRKADGSIVTQADLHCQSFLQQALFQAYPDIPLLGEEMEPDEQAELLEKSRTMPIWVLDPVDGTSNFAASLPIFGISLALLQAGEAHMGWVYDPVRDEMFFAERGRGAWLNDERMEGRAAVPMKRAVGVIDLKRLPLAMRQRLVSEMPFHSQRSFGSAVIEWCWLAAGRYHFYLHGGQKLWDIAAGNLILAEAGGVMQALDGNPLRLDALRSQSVLACLDTALLAEWRDWLAPG</sequence>